<organism evidence="3 4">
    <name type="scientific">Leucobacter muris</name>
    <dbReference type="NCBI Taxonomy" id="1935379"/>
    <lineage>
        <taxon>Bacteria</taxon>
        <taxon>Bacillati</taxon>
        <taxon>Actinomycetota</taxon>
        <taxon>Actinomycetes</taxon>
        <taxon>Micrococcales</taxon>
        <taxon>Microbacteriaceae</taxon>
        <taxon>Leucobacter</taxon>
    </lineage>
</organism>
<proteinExistence type="predicted"/>
<evidence type="ECO:0000313" key="4">
    <source>
        <dbReference type="Proteomes" id="UP000285768"/>
    </source>
</evidence>
<dbReference type="Proteomes" id="UP000285768">
    <property type="component" value="Chromosome"/>
</dbReference>
<dbReference type="GO" id="GO:0008168">
    <property type="term" value="F:methyltransferase activity"/>
    <property type="evidence" value="ECO:0007669"/>
    <property type="project" value="UniProtKB-KW"/>
</dbReference>
<reference evidence="3 4" key="1">
    <citation type="submission" date="2019-01" db="EMBL/GenBank/DDBJ databases">
        <title>Leucobacter muris sp. nov. isolated from the nose of a laboratory mouse.</title>
        <authorList>
            <person name="Benga L."/>
            <person name="Sproeer C."/>
            <person name="Schumann P."/>
            <person name="Verbarg S."/>
            <person name="Bunk B."/>
            <person name="Engelhardt E."/>
            <person name="Benten P.M."/>
            <person name="Sager M."/>
        </authorList>
    </citation>
    <scope>NUCLEOTIDE SEQUENCE [LARGE SCALE GENOMIC DNA]</scope>
    <source>
        <strain evidence="3 4">DSM 101948</strain>
    </source>
</reference>
<dbReference type="GO" id="GO:0032259">
    <property type="term" value="P:methylation"/>
    <property type="evidence" value="ECO:0007669"/>
    <property type="project" value="UniProtKB-KW"/>
</dbReference>
<evidence type="ECO:0000256" key="1">
    <source>
        <dbReference type="SAM" id="MobiDB-lite"/>
    </source>
</evidence>
<keyword evidence="4" id="KW-1185">Reference proteome</keyword>
<keyword evidence="3" id="KW-0808">Transferase</keyword>
<name>A0ABX5QHP3_9MICO</name>
<protein>
    <submittedName>
        <fullName evidence="3">DNA modification methylase</fullName>
    </submittedName>
</protein>
<keyword evidence="2" id="KW-0472">Membrane</keyword>
<feature type="region of interest" description="Disordered" evidence="1">
    <location>
        <begin position="175"/>
        <end position="206"/>
    </location>
</feature>
<dbReference type="PROSITE" id="PS51257">
    <property type="entry name" value="PROKAR_LIPOPROTEIN"/>
    <property type="match status" value="1"/>
</dbReference>
<feature type="transmembrane region" description="Helical" evidence="2">
    <location>
        <begin position="21"/>
        <end position="39"/>
    </location>
</feature>
<evidence type="ECO:0000256" key="2">
    <source>
        <dbReference type="SAM" id="Phobius"/>
    </source>
</evidence>
<keyword evidence="2" id="KW-1133">Transmembrane helix</keyword>
<sequence length="206" mass="21722">MRRTSSTHGSEDLLKIRIASSIALAAVLALGATGCSLIAPQGTLEPYAPSDGRDISTQNVDVRNIMLIADETGENFNVVFSAVNRSGSEQQLTINFVTEGSASASAEFDIPTGNTRFGNPDDEQAPVLVSLPGVSAGATVAAYFQAAGTPEVEYQIPVLDGTLAEYRDYVLPADFGAADERDEQATAEQQEAAQSHVGENDEDQPQ</sequence>
<dbReference type="EMBL" id="CP035037">
    <property type="protein sequence ID" value="QAB18493.1"/>
    <property type="molecule type" value="Genomic_DNA"/>
</dbReference>
<gene>
    <name evidence="3" type="ORF">Leucomu_11710</name>
</gene>
<keyword evidence="2" id="KW-0812">Transmembrane</keyword>
<keyword evidence="3" id="KW-0489">Methyltransferase</keyword>
<evidence type="ECO:0000313" key="3">
    <source>
        <dbReference type="EMBL" id="QAB18493.1"/>
    </source>
</evidence>
<accession>A0ABX5QHP3</accession>